<dbReference type="AlphaFoldDB" id="A0A7K0CFM9"/>
<evidence type="ECO:0000313" key="1">
    <source>
        <dbReference type="EMBL" id="MQY12279.1"/>
    </source>
</evidence>
<dbReference type="EMBL" id="WEGJ01000006">
    <property type="protein sequence ID" value="MQY12279.1"/>
    <property type="molecule type" value="Genomic_DNA"/>
</dbReference>
<protein>
    <recommendedName>
        <fullName evidence="3">Asp23/Gls24 family envelope stress response protein</fullName>
    </recommendedName>
</protein>
<reference evidence="1 2" key="1">
    <citation type="submission" date="2019-10" db="EMBL/GenBank/DDBJ databases">
        <title>Streptomyces smaragdinus sp. nov. and Streptomyces fabii sp. nov., isolated from the gut of fungus growing-termite Macrotermes natalensis.</title>
        <authorList>
            <person name="Schwitalla J."/>
            <person name="Benndorf R."/>
            <person name="Martin K."/>
            <person name="De Beer W."/>
            <person name="Kaster A.-K."/>
            <person name="Vollmers J."/>
            <person name="Poulsen M."/>
            <person name="Beemelmanns C."/>
        </authorList>
    </citation>
    <scope>NUCLEOTIDE SEQUENCE [LARGE SCALE GENOMIC DNA]</scope>
    <source>
        <strain evidence="1 2">RB5</strain>
    </source>
</reference>
<gene>
    <name evidence="1" type="ORF">SRB5_24120</name>
</gene>
<evidence type="ECO:0000313" key="2">
    <source>
        <dbReference type="Proteomes" id="UP000466345"/>
    </source>
</evidence>
<comment type="caution">
    <text evidence="1">The sequence shown here is derived from an EMBL/GenBank/DDBJ whole genome shotgun (WGS) entry which is preliminary data.</text>
</comment>
<organism evidence="1 2">
    <name type="scientific">Streptomyces smaragdinus</name>
    <dbReference type="NCBI Taxonomy" id="2585196"/>
    <lineage>
        <taxon>Bacteria</taxon>
        <taxon>Bacillati</taxon>
        <taxon>Actinomycetota</taxon>
        <taxon>Actinomycetes</taxon>
        <taxon>Kitasatosporales</taxon>
        <taxon>Streptomycetaceae</taxon>
        <taxon>Streptomyces</taxon>
    </lineage>
</organism>
<proteinExistence type="predicted"/>
<evidence type="ECO:0008006" key="3">
    <source>
        <dbReference type="Google" id="ProtNLM"/>
    </source>
</evidence>
<dbReference type="RefSeq" id="WP_323377787.1">
    <property type="nucleotide sequence ID" value="NZ_WEGJ01000006.1"/>
</dbReference>
<name>A0A7K0CFM9_9ACTN</name>
<dbReference type="Proteomes" id="UP000466345">
    <property type="component" value="Unassembled WGS sequence"/>
</dbReference>
<sequence length="115" mass="12160">MTSPETVPPHERGSTRIADRVIAKIASQAAREALRGAPGTDSRHAAVVRRGSGARIRVGVELGFPSDIRAQCVLVRGAVAERVIELAGLTTAEVAVEVERLHTAGGGRPRHGRVR</sequence>
<accession>A0A7K0CFM9</accession>
<keyword evidence="2" id="KW-1185">Reference proteome</keyword>